<evidence type="ECO:0000313" key="6">
    <source>
        <dbReference type="EMBL" id="CAD2166133.1"/>
    </source>
</evidence>
<sequence length="279" mass="30801">MRFTAVLGDSKSVEIFSKVLGIASKICRKRIVVRITPNEFSFVNVYSIREGICLDFRLLKDQLFCSWVFEGISVENNAIFFELSTDDLIGSIQSRENQAKFKLVKKDNIPHLRIELSANGLVNEIPINFILVRNWNDYNPPNMGTPSVAVTLPPVKNLSKILSAVKNIGAKNAAFRVNNSGEFSVCAITDMAKVDIYAGDLTNLSLTGSSTTTPVTPRRSIDEFSSAILDIRALYPFVSSLSPYIARLGIKIVNGKGAIFSATELECHLTLYIAGQQQD</sequence>
<proteinExistence type="inferred from homology"/>
<dbReference type="Proteomes" id="UP000580250">
    <property type="component" value="Unassembled WGS sequence"/>
</dbReference>
<dbReference type="PIRSF" id="PIRSF011312">
    <property type="entry name" value="Cell_cycle_HUS1"/>
    <property type="match status" value="1"/>
</dbReference>
<dbReference type="EMBL" id="CAJEWN010000041">
    <property type="protein sequence ID" value="CAD2148228.1"/>
    <property type="molecule type" value="Genomic_DNA"/>
</dbReference>
<evidence type="ECO:0000256" key="3">
    <source>
        <dbReference type="ARBA" id="ARBA00023242"/>
    </source>
</evidence>
<dbReference type="GO" id="GO:0035861">
    <property type="term" value="C:site of double-strand break"/>
    <property type="evidence" value="ECO:0007669"/>
    <property type="project" value="TreeGrafter"/>
</dbReference>
<dbReference type="InterPro" id="IPR016580">
    <property type="entry name" value="HUS1"/>
</dbReference>
<dbReference type="InterPro" id="IPR007150">
    <property type="entry name" value="HUS1/Mec3"/>
</dbReference>
<dbReference type="OrthoDB" id="10063861at2759"/>
<dbReference type="GO" id="GO:0006289">
    <property type="term" value="P:nucleotide-excision repair"/>
    <property type="evidence" value="ECO:0007669"/>
    <property type="project" value="TreeGrafter"/>
</dbReference>
<dbReference type="GO" id="GO:0044778">
    <property type="term" value="P:meiotic DNA integrity checkpoint signaling"/>
    <property type="evidence" value="ECO:0007669"/>
    <property type="project" value="TreeGrafter"/>
</dbReference>
<accession>A0A6V7U793</accession>
<evidence type="ECO:0000256" key="1">
    <source>
        <dbReference type="ARBA" id="ARBA00004123"/>
    </source>
</evidence>
<comment type="similarity">
    <text evidence="2 4">Belongs to the HUS1 family.</text>
</comment>
<evidence type="ECO:0000313" key="5">
    <source>
        <dbReference type="EMBL" id="CAD2148228.1"/>
    </source>
</evidence>
<comment type="caution">
    <text evidence="5">The sequence shown here is derived from an EMBL/GenBank/DDBJ whole genome shotgun (WGS) entry which is preliminary data.</text>
</comment>
<dbReference type="EMBL" id="CAJEWN010000115">
    <property type="protein sequence ID" value="CAD2166133.1"/>
    <property type="molecule type" value="Genomic_DNA"/>
</dbReference>
<evidence type="ECO:0000313" key="8">
    <source>
        <dbReference type="Proteomes" id="UP000580250"/>
    </source>
</evidence>
<evidence type="ECO:0000256" key="2">
    <source>
        <dbReference type="ARBA" id="ARBA00005563"/>
    </source>
</evidence>
<dbReference type="GO" id="GO:0030896">
    <property type="term" value="C:checkpoint clamp complex"/>
    <property type="evidence" value="ECO:0007669"/>
    <property type="project" value="InterPro"/>
</dbReference>
<dbReference type="GO" id="GO:0000723">
    <property type="term" value="P:telomere maintenance"/>
    <property type="evidence" value="ECO:0007669"/>
    <property type="project" value="TreeGrafter"/>
</dbReference>
<gene>
    <name evidence="6" type="ORF">MENT_LOCUS17620</name>
    <name evidence="7" type="ORF">MENT_LOCUS45674</name>
    <name evidence="5" type="ORF">MENT_LOCUS9250</name>
</gene>
<dbReference type="PANTHER" id="PTHR12900">
    <property type="entry name" value="MITOTIC AND DNA DAMAGE CHECKPOINT PROTEIN HUS1"/>
    <property type="match status" value="1"/>
</dbReference>
<reference evidence="5 8" key="1">
    <citation type="submission" date="2020-08" db="EMBL/GenBank/DDBJ databases">
        <authorList>
            <person name="Koutsovoulos G."/>
            <person name="Danchin GJ E."/>
        </authorList>
    </citation>
    <scope>NUCLEOTIDE SEQUENCE [LARGE SCALE GENOMIC DNA]</scope>
</reference>
<dbReference type="AlphaFoldDB" id="A0A6V7U793"/>
<dbReference type="Gene3D" id="3.70.10.10">
    <property type="match status" value="1"/>
</dbReference>
<keyword evidence="3" id="KW-0539">Nucleus</keyword>
<dbReference type="PANTHER" id="PTHR12900:SF0">
    <property type="entry name" value="CHECKPOINT PROTEIN"/>
    <property type="match status" value="1"/>
</dbReference>
<comment type="subcellular location">
    <subcellularLocation>
        <location evidence="1">Nucleus</location>
    </subcellularLocation>
</comment>
<dbReference type="GO" id="GO:0005730">
    <property type="term" value="C:nucleolus"/>
    <property type="evidence" value="ECO:0007669"/>
    <property type="project" value="InterPro"/>
</dbReference>
<protein>
    <recommendedName>
        <fullName evidence="4">Checkpoint protein</fullName>
    </recommendedName>
</protein>
<evidence type="ECO:0000313" key="7">
    <source>
        <dbReference type="EMBL" id="CAD2192759.1"/>
    </source>
</evidence>
<dbReference type="EMBL" id="CAJEWN010000974">
    <property type="protein sequence ID" value="CAD2192759.1"/>
    <property type="molecule type" value="Genomic_DNA"/>
</dbReference>
<dbReference type="GO" id="GO:0000724">
    <property type="term" value="P:double-strand break repair via homologous recombination"/>
    <property type="evidence" value="ECO:0007669"/>
    <property type="project" value="TreeGrafter"/>
</dbReference>
<organism evidence="5 8">
    <name type="scientific">Meloidogyne enterolobii</name>
    <name type="common">Root-knot nematode worm</name>
    <name type="synonym">Meloidogyne mayaguensis</name>
    <dbReference type="NCBI Taxonomy" id="390850"/>
    <lineage>
        <taxon>Eukaryota</taxon>
        <taxon>Metazoa</taxon>
        <taxon>Ecdysozoa</taxon>
        <taxon>Nematoda</taxon>
        <taxon>Chromadorea</taxon>
        <taxon>Rhabditida</taxon>
        <taxon>Tylenchina</taxon>
        <taxon>Tylenchomorpha</taxon>
        <taxon>Tylenchoidea</taxon>
        <taxon>Meloidogynidae</taxon>
        <taxon>Meloidogyninae</taxon>
        <taxon>Meloidogyne</taxon>
    </lineage>
</organism>
<dbReference type="GO" id="GO:0031573">
    <property type="term" value="P:mitotic intra-S DNA damage checkpoint signaling"/>
    <property type="evidence" value="ECO:0007669"/>
    <property type="project" value="TreeGrafter"/>
</dbReference>
<name>A0A6V7U793_MELEN</name>
<evidence type="ECO:0000256" key="4">
    <source>
        <dbReference type="PIRNR" id="PIRNR011312"/>
    </source>
</evidence>
<dbReference type="Pfam" id="PF04005">
    <property type="entry name" value="Hus1"/>
    <property type="match status" value="1"/>
</dbReference>
<dbReference type="GO" id="GO:0033314">
    <property type="term" value="P:mitotic DNA replication checkpoint signaling"/>
    <property type="evidence" value="ECO:0007669"/>
    <property type="project" value="TreeGrafter"/>
</dbReference>